<dbReference type="InterPro" id="IPR036779">
    <property type="entry name" value="LysM_dom_sf"/>
</dbReference>
<proteinExistence type="predicted"/>
<dbReference type="FunFam" id="2.70.70.10:FF:000013">
    <property type="entry name" value="Peptidase family M23"/>
    <property type="match status" value="1"/>
</dbReference>
<dbReference type="PROSITE" id="PS51318">
    <property type="entry name" value="TAT"/>
    <property type="match status" value="1"/>
</dbReference>
<dbReference type="Pfam" id="PF01551">
    <property type="entry name" value="Peptidase_M23"/>
    <property type="match status" value="1"/>
</dbReference>
<feature type="chain" id="PRO_5044790653" evidence="1">
    <location>
        <begin position="38"/>
        <end position="242"/>
    </location>
</feature>
<feature type="domain" description="LysM" evidence="2">
    <location>
        <begin position="44"/>
        <end position="93"/>
    </location>
</feature>
<dbReference type="PROSITE" id="PS51782">
    <property type="entry name" value="LYSM"/>
    <property type="match status" value="1"/>
</dbReference>
<dbReference type="PANTHER" id="PTHR21666">
    <property type="entry name" value="PEPTIDASE-RELATED"/>
    <property type="match status" value="1"/>
</dbReference>
<dbReference type="InterPro" id="IPR006311">
    <property type="entry name" value="TAT_signal"/>
</dbReference>
<dbReference type="InterPro" id="IPR050570">
    <property type="entry name" value="Cell_wall_metabolism_enzyme"/>
</dbReference>
<evidence type="ECO:0000256" key="1">
    <source>
        <dbReference type="SAM" id="SignalP"/>
    </source>
</evidence>
<dbReference type="CDD" id="cd12797">
    <property type="entry name" value="M23_peptidase"/>
    <property type="match status" value="1"/>
</dbReference>
<dbReference type="PANTHER" id="PTHR21666:SF270">
    <property type="entry name" value="MUREIN HYDROLASE ACTIVATOR ENVC"/>
    <property type="match status" value="1"/>
</dbReference>
<keyword evidence="1" id="KW-0732">Signal</keyword>
<dbReference type="InterPro" id="IPR016047">
    <property type="entry name" value="M23ase_b-sheet_dom"/>
</dbReference>
<dbReference type="InterPro" id="IPR011055">
    <property type="entry name" value="Dup_hybrid_motif"/>
</dbReference>
<dbReference type="EMBL" id="JAVRER010000005">
    <property type="protein sequence ID" value="MDT0414762.1"/>
    <property type="molecule type" value="Genomic_DNA"/>
</dbReference>
<dbReference type="RefSeq" id="WP_043253965.1">
    <property type="nucleotide sequence ID" value="NZ_JAVRER010000005.1"/>
</dbReference>
<dbReference type="Pfam" id="PF01476">
    <property type="entry name" value="LysM"/>
    <property type="match status" value="1"/>
</dbReference>
<dbReference type="SMART" id="SM00257">
    <property type="entry name" value="LysM"/>
    <property type="match status" value="1"/>
</dbReference>
<name>A0ABD5E0B9_9ACTN</name>
<evidence type="ECO:0000313" key="4">
    <source>
        <dbReference type="Proteomes" id="UP001183607"/>
    </source>
</evidence>
<dbReference type="Gene3D" id="3.10.350.10">
    <property type="entry name" value="LysM domain"/>
    <property type="match status" value="1"/>
</dbReference>
<gene>
    <name evidence="3" type="ORF">RM574_04605</name>
</gene>
<comment type="caution">
    <text evidence="3">The sequence shown here is derived from an EMBL/GenBank/DDBJ whole genome shotgun (WGS) entry which is preliminary data.</text>
</comment>
<sequence length="242" mass="24551">MSATANRRSFTRRLALLGTTGAAVVALPLTALGGAHAASPAKDATYTVKTGDTLIKIAKKEKVSGGWKKLYEQNKGTIGANPGIIKPGSKLVVKKAATPAPAAKKATTGSGWTAPVDGVKGSGYGRNGSLWSHGHTGADFPVNTGTPVKSVAAGTVVTAGWGGAYGNQIVIKHADGHYSQYAHLSAFKVSAGQSVGEGQQIAVSGATGNVTGPHLHFEVRTGPDYGSDVNPITFLAQHGVNA</sequence>
<organism evidence="3 4">
    <name type="scientific">Streptomyces evansiae</name>
    <dbReference type="NCBI Taxonomy" id="3075535"/>
    <lineage>
        <taxon>Bacteria</taxon>
        <taxon>Bacillati</taxon>
        <taxon>Actinomycetota</taxon>
        <taxon>Actinomycetes</taxon>
        <taxon>Kitasatosporales</taxon>
        <taxon>Streptomycetaceae</taxon>
        <taxon>Streptomyces</taxon>
    </lineage>
</organism>
<protein>
    <submittedName>
        <fullName evidence="3">LysM peptidoglycan-binding domain-containing M23 family metallopeptidase</fullName>
    </submittedName>
</protein>
<dbReference type="SUPFAM" id="SSF51261">
    <property type="entry name" value="Duplicated hybrid motif"/>
    <property type="match status" value="1"/>
</dbReference>
<dbReference type="CDD" id="cd00118">
    <property type="entry name" value="LysM"/>
    <property type="match status" value="1"/>
</dbReference>
<accession>A0ABD5E0B9</accession>
<evidence type="ECO:0000313" key="3">
    <source>
        <dbReference type="EMBL" id="MDT0414762.1"/>
    </source>
</evidence>
<reference evidence="4" key="1">
    <citation type="submission" date="2023-07" db="EMBL/GenBank/DDBJ databases">
        <title>30 novel species of actinomycetes from the DSMZ collection.</title>
        <authorList>
            <person name="Nouioui I."/>
        </authorList>
    </citation>
    <scope>NUCLEOTIDE SEQUENCE [LARGE SCALE GENOMIC DNA]</scope>
    <source>
        <strain evidence="4">DSM 41982</strain>
    </source>
</reference>
<dbReference type="Proteomes" id="UP001183607">
    <property type="component" value="Unassembled WGS sequence"/>
</dbReference>
<dbReference type="Gene3D" id="2.70.70.10">
    <property type="entry name" value="Glucose Permease (Domain IIA)"/>
    <property type="match status" value="1"/>
</dbReference>
<evidence type="ECO:0000259" key="2">
    <source>
        <dbReference type="PROSITE" id="PS51782"/>
    </source>
</evidence>
<dbReference type="AlphaFoldDB" id="A0ABD5E0B9"/>
<feature type="signal peptide" evidence="1">
    <location>
        <begin position="1"/>
        <end position="37"/>
    </location>
</feature>
<dbReference type="InterPro" id="IPR018392">
    <property type="entry name" value="LysM"/>
</dbReference>